<accession>A0A5B7J2Y3</accession>
<sequence length="76" mass="8434">MEVFMSVLTLTRRRSGALLDTTEKRQSLKDRLRWDPSDRRGRQLSPLCGAGSPILPRPHSDLSLWDGGGKGTGRDA</sequence>
<proteinExistence type="predicted"/>
<comment type="caution">
    <text evidence="2">The sequence shown here is derived from an EMBL/GenBank/DDBJ whole genome shotgun (WGS) entry which is preliminary data.</text>
</comment>
<keyword evidence="3" id="KW-1185">Reference proteome</keyword>
<protein>
    <submittedName>
        <fullName evidence="2">Uncharacterized protein</fullName>
    </submittedName>
</protein>
<feature type="compositionally biased region" description="Basic and acidic residues" evidence="1">
    <location>
        <begin position="21"/>
        <end position="41"/>
    </location>
</feature>
<name>A0A5B7J2Y3_PORTR</name>
<feature type="compositionally biased region" description="Gly residues" evidence="1">
    <location>
        <begin position="66"/>
        <end position="76"/>
    </location>
</feature>
<organism evidence="2 3">
    <name type="scientific">Portunus trituberculatus</name>
    <name type="common">Swimming crab</name>
    <name type="synonym">Neptunus trituberculatus</name>
    <dbReference type="NCBI Taxonomy" id="210409"/>
    <lineage>
        <taxon>Eukaryota</taxon>
        <taxon>Metazoa</taxon>
        <taxon>Ecdysozoa</taxon>
        <taxon>Arthropoda</taxon>
        <taxon>Crustacea</taxon>
        <taxon>Multicrustacea</taxon>
        <taxon>Malacostraca</taxon>
        <taxon>Eumalacostraca</taxon>
        <taxon>Eucarida</taxon>
        <taxon>Decapoda</taxon>
        <taxon>Pleocyemata</taxon>
        <taxon>Brachyura</taxon>
        <taxon>Eubrachyura</taxon>
        <taxon>Portunoidea</taxon>
        <taxon>Portunidae</taxon>
        <taxon>Portuninae</taxon>
        <taxon>Portunus</taxon>
    </lineage>
</organism>
<dbReference type="Proteomes" id="UP000324222">
    <property type="component" value="Unassembled WGS sequence"/>
</dbReference>
<evidence type="ECO:0000256" key="1">
    <source>
        <dbReference type="SAM" id="MobiDB-lite"/>
    </source>
</evidence>
<feature type="region of interest" description="Disordered" evidence="1">
    <location>
        <begin position="21"/>
        <end position="76"/>
    </location>
</feature>
<evidence type="ECO:0000313" key="3">
    <source>
        <dbReference type="Proteomes" id="UP000324222"/>
    </source>
</evidence>
<dbReference type="AlphaFoldDB" id="A0A5B7J2Y3"/>
<evidence type="ECO:0000313" key="2">
    <source>
        <dbReference type="EMBL" id="MPC89105.1"/>
    </source>
</evidence>
<reference evidence="2 3" key="1">
    <citation type="submission" date="2019-05" db="EMBL/GenBank/DDBJ databases">
        <title>Another draft genome of Portunus trituberculatus and its Hox gene families provides insights of decapod evolution.</title>
        <authorList>
            <person name="Jeong J.-H."/>
            <person name="Song I."/>
            <person name="Kim S."/>
            <person name="Choi T."/>
            <person name="Kim D."/>
            <person name="Ryu S."/>
            <person name="Kim W."/>
        </authorList>
    </citation>
    <scope>NUCLEOTIDE SEQUENCE [LARGE SCALE GENOMIC DNA]</scope>
    <source>
        <tissue evidence="2">Muscle</tissue>
    </source>
</reference>
<gene>
    <name evidence="2" type="ORF">E2C01_084037</name>
</gene>
<dbReference type="EMBL" id="VSRR010079923">
    <property type="protein sequence ID" value="MPC89105.1"/>
    <property type="molecule type" value="Genomic_DNA"/>
</dbReference>